<dbReference type="AlphaFoldDB" id="A0A0N4UP35"/>
<keyword evidence="3" id="KW-1185">Reference proteome</keyword>
<dbReference type="EMBL" id="UYYG01001242">
    <property type="protein sequence ID" value="VDN60766.1"/>
    <property type="molecule type" value="Genomic_DNA"/>
</dbReference>
<evidence type="ECO:0000313" key="2">
    <source>
        <dbReference type="Proteomes" id="UP000038040"/>
    </source>
</evidence>
<dbReference type="Proteomes" id="UP000038040">
    <property type="component" value="Unplaced"/>
</dbReference>
<name>A0A0N4UP35_DRAME</name>
<protein>
    <submittedName>
        <fullName evidence="4">FAD-binding FR-type domain-containing protein</fullName>
    </submittedName>
</protein>
<evidence type="ECO:0000313" key="4">
    <source>
        <dbReference type="WBParaSite" id="DME_0000970301-mRNA-1"/>
    </source>
</evidence>
<accession>A0A0N4UP35</accession>
<evidence type="ECO:0000313" key="1">
    <source>
        <dbReference type="EMBL" id="VDN60766.1"/>
    </source>
</evidence>
<organism evidence="2 4">
    <name type="scientific">Dracunculus medinensis</name>
    <name type="common">Guinea worm</name>
    <dbReference type="NCBI Taxonomy" id="318479"/>
    <lineage>
        <taxon>Eukaryota</taxon>
        <taxon>Metazoa</taxon>
        <taxon>Ecdysozoa</taxon>
        <taxon>Nematoda</taxon>
        <taxon>Chromadorea</taxon>
        <taxon>Rhabditida</taxon>
        <taxon>Spirurina</taxon>
        <taxon>Dracunculoidea</taxon>
        <taxon>Dracunculidae</taxon>
        <taxon>Dracunculus</taxon>
    </lineage>
</organism>
<proteinExistence type="predicted"/>
<dbReference type="WBParaSite" id="DME_0000970301-mRNA-1">
    <property type="protein sequence ID" value="DME_0000970301-mRNA-1"/>
    <property type="gene ID" value="DME_0000970301"/>
</dbReference>
<reference evidence="4" key="1">
    <citation type="submission" date="2017-02" db="UniProtKB">
        <authorList>
            <consortium name="WormBaseParasite"/>
        </authorList>
    </citation>
    <scope>IDENTIFICATION</scope>
</reference>
<gene>
    <name evidence="1" type="ORF">DME_LOCUS10739</name>
</gene>
<dbReference type="Proteomes" id="UP000274756">
    <property type="component" value="Unassembled WGS sequence"/>
</dbReference>
<evidence type="ECO:0000313" key="3">
    <source>
        <dbReference type="Proteomes" id="UP000274756"/>
    </source>
</evidence>
<reference evidence="1 3" key="2">
    <citation type="submission" date="2018-11" db="EMBL/GenBank/DDBJ databases">
        <authorList>
            <consortium name="Pathogen Informatics"/>
        </authorList>
    </citation>
    <scope>NUCLEOTIDE SEQUENCE [LARGE SCALE GENOMIC DNA]</scope>
</reference>
<sequence>MYQKYLLLMPQVKVCLEKFSKSTLGYTIRECSLDITVQLPEKTAKTQMSGDPGYRMFREYTTLAPGKTKIAIGVIWPWRRLFKLSLPSS</sequence>